<accession>G5J8F5</accession>
<proteinExistence type="predicted"/>
<dbReference type="AlphaFoldDB" id="G5J8F5"/>
<dbReference type="PATRIC" id="fig|423471.3.peg.3511"/>
<name>G5J8F5_CROWT</name>
<reference evidence="1 2" key="1">
    <citation type="journal article" date="2011" name="Front. Microbiol.">
        <title>Two Strains of Crocosphaera watsonii with Highly Conserved Genomes are Distinguished by Strain-Specific Features.</title>
        <authorList>
            <person name="Bench S.R."/>
            <person name="Ilikchyan I.N."/>
            <person name="Tripp H.J."/>
            <person name="Zehr J.P."/>
        </authorList>
    </citation>
    <scope>NUCLEOTIDE SEQUENCE [LARGE SCALE GENOMIC DNA]</scope>
    <source>
        <strain evidence="1 2">WH 0003</strain>
    </source>
</reference>
<organism evidence="1 2">
    <name type="scientific">Crocosphaera watsonii WH 0003</name>
    <dbReference type="NCBI Taxonomy" id="423471"/>
    <lineage>
        <taxon>Bacteria</taxon>
        <taxon>Bacillati</taxon>
        <taxon>Cyanobacteriota</taxon>
        <taxon>Cyanophyceae</taxon>
        <taxon>Oscillatoriophycideae</taxon>
        <taxon>Chroococcales</taxon>
        <taxon>Aphanothecaceae</taxon>
        <taxon>Crocosphaera</taxon>
    </lineage>
</organism>
<sequence length="42" mass="4862">MDLGNNIVILRKFSSSYNMALEIIILRLWDRIIGKSLNKQLA</sequence>
<comment type="caution">
    <text evidence="1">The sequence shown here is derived from an EMBL/GenBank/DDBJ whole genome shotgun (WGS) entry which is preliminary data.</text>
</comment>
<gene>
    <name evidence="1" type="ORF">CWATWH0003_3735</name>
</gene>
<evidence type="ECO:0000313" key="1">
    <source>
        <dbReference type="EMBL" id="EHJ11535.1"/>
    </source>
</evidence>
<dbReference type="EMBL" id="AESD01000548">
    <property type="protein sequence ID" value="EHJ11535.1"/>
    <property type="molecule type" value="Genomic_DNA"/>
</dbReference>
<evidence type="ECO:0000313" key="2">
    <source>
        <dbReference type="Proteomes" id="UP000003477"/>
    </source>
</evidence>
<protein>
    <submittedName>
        <fullName evidence="1">Uncharacterized protein</fullName>
    </submittedName>
</protein>
<dbReference type="Proteomes" id="UP000003477">
    <property type="component" value="Unassembled WGS sequence"/>
</dbReference>